<dbReference type="STRING" id="582899.Hden_1141"/>
<accession>D8JVR6</accession>
<dbReference type="Pfam" id="PF01433">
    <property type="entry name" value="Peptidase_M1"/>
    <property type="match status" value="1"/>
</dbReference>
<keyword evidence="9" id="KW-0378">Hydrolase</keyword>
<dbReference type="Gene3D" id="2.60.40.1840">
    <property type="match status" value="1"/>
</dbReference>
<dbReference type="Pfam" id="PF11940">
    <property type="entry name" value="DUF3458"/>
    <property type="match status" value="1"/>
</dbReference>
<dbReference type="Gene3D" id="1.10.390.10">
    <property type="entry name" value="Neutral Protease Domain 2"/>
    <property type="match status" value="1"/>
</dbReference>
<dbReference type="Gene3D" id="2.60.40.1730">
    <property type="entry name" value="tricorn interacting facor f3 domain"/>
    <property type="match status" value="1"/>
</dbReference>
<protein>
    <recommendedName>
        <fullName evidence="5 12">Aminopeptidase N</fullName>
        <ecNumber evidence="4 12">3.4.11.2</ecNumber>
    </recommendedName>
</protein>
<dbReference type="InterPro" id="IPR035414">
    <property type="entry name" value="Peptidase_M1_pepN_Ig-like"/>
</dbReference>
<comment type="catalytic activity">
    <reaction evidence="1">
        <text>Release of an N-terminal amino acid, Xaa-|-Yaa- from a peptide, amide or arylamide. Xaa is preferably Ala, but may be most amino acids including Pro (slow action). When a terminal hydrophobic residue is followed by a prolyl residue, the two may be released as an intact Xaa-Pro dipeptide.</text>
        <dbReference type="EC" id="3.4.11.2"/>
    </reaction>
</comment>
<dbReference type="InterPro" id="IPR014782">
    <property type="entry name" value="Peptidase_M1_dom"/>
</dbReference>
<feature type="domain" description="Peptidase M1 alanyl aminopeptidase Ig-like fold" evidence="14">
    <location>
        <begin position="453"/>
        <end position="554"/>
    </location>
</feature>
<dbReference type="Pfam" id="PF17432">
    <property type="entry name" value="DUF3458_C"/>
    <property type="match status" value="1"/>
</dbReference>
<evidence type="ECO:0000313" key="17">
    <source>
        <dbReference type="EMBL" id="ADJ22955.1"/>
    </source>
</evidence>
<keyword evidence="18" id="KW-1185">Reference proteome</keyword>
<dbReference type="Gene3D" id="3.30.2010.30">
    <property type="match status" value="1"/>
</dbReference>
<feature type="domain" description="Peptidase M1 alanyl aminopeptidase C-terminal" evidence="15">
    <location>
        <begin position="559"/>
        <end position="884"/>
    </location>
</feature>
<dbReference type="Proteomes" id="UP000002033">
    <property type="component" value="Chromosome"/>
</dbReference>
<evidence type="ECO:0000256" key="3">
    <source>
        <dbReference type="ARBA" id="ARBA00010136"/>
    </source>
</evidence>
<evidence type="ECO:0000256" key="1">
    <source>
        <dbReference type="ARBA" id="ARBA00000098"/>
    </source>
</evidence>
<dbReference type="InterPro" id="IPR001930">
    <property type="entry name" value="Peptidase_M1"/>
</dbReference>
<evidence type="ECO:0000256" key="6">
    <source>
        <dbReference type="ARBA" id="ARBA00022438"/>
    </source>
</evidence>
<evidence type="ECO:0000313" key="18">
    <source>
        <dbReference type="Proteomes" id="UP000002033"/>
    </source>
</evidence>
<dbReference type="GO" id="GO:0008270">
    <property type="term" value="F:zinc ion binding"/>
    <property type="evidence" value="ECO:0007669"/>
    <property type="project" value="InterPro"/>
</dbReference>
<dbReference type="NCBIfam" id="TIGR02414">
    <property type="entry name" value="pepN_proteo"/>
    <property type="match status" value="1"/>
</dbReference>
<dbReference type="CDD" id="cd09600">
    <property type="entry name" value="M1_APN"/>
    <property type="match status" value="1"/>
</dbReference>
<dbReference type="InterPro" id="IPR042097">
    <property type="entry name" value="Aminopeptidase_N-like_N_sf"/>
</dbReference>
<dbReference type="GO" id="GO:0008237">
    <property type="term" value="F:metallopeptidase activity"/>
    <property type="evidence" value="ECO:0007669"/>
    <property type="project" value="UniProtKB-UniRule"/>
</dbReference>
<dbReference type="PANTHER" id="PTHR46322">
    <property type="entry name" value="PUROMYCIN-SENSITIVE AMINOPEPTIDASE"/>
    <property type="match status" value="1"/>
</dbReference>
<evidence type="ECO:0000259" key="15">
    <source>
        <dbReference type="Pfam" id="PF17432"/>
    </source>
</evidence>
<dbReference type="RefSeq" id="WP_013215170.1">
    <property type="nucleotide sequence ID" value="NC_014313.1"/>
</dbReference>
<evidence type="ECO:0000259" key="14">
    <source>
        <dbReference type="Pfam" id="PF11940"/>
    </source>
</evidence>
<dbReference type="SUPFAM" id="SSF55486">
    <property type="entry name" value="Metalloproteases ('zincins'), catalytic domain"/>
    <property type="match status" value="1"/>
</dbReference>
<dbReference type="EMBL" id="CP002083">
    <property type="protein sequence ID" value="ADJ22955.1"/>
    <property type="molecule type" value="Genomic_DNA"/>
</dbReference>
<proteinExistence type="inferred from homology"/>
<dbReference type="OrthoDB" id="100605at2"/>
<gene>
    <name evidence="17" type="ordered locus">Hden_1141</name>
</gene>
<dbReference type="HOGENOM" id="CLU_007993_2_0_5"/>
<dbReference type="InterPro" id="IPR024601">
    <property type="entry name" value="Peptidase_M1_pepN_C"/>
</dbReference>
<dbReference type="Pfam" id="PF17900">
    <property type="entry name" value="Peptidase_M1_N"/>
    <property type="match status" value="1"/>
</dbReference>
<dbReference type="InterPro" id="IPR012779">
    <property type="entry name" value="Peptidase_M1_pepN"/>
</dbReference>
<keyword evidence="11" id="KW-0482">Metalloprotease</keyword>
<evidence type="ECO:0000256" key="10">
    <source>
        <dbReference type="ARBA" id="ARBA00022833"/>
    </source>
</evidence>
<keyword evidence="10" id="KW-0862">Zinc</keyword>
<evidence type="ECO:0000256" key="9">
    <source>
        <dbReference type="ARBA" id="ARBA00022801"/>
    </source>
</evidence>
<dbReference type="PRINTS" id="PR00756">
    <property type="entry name" value="ALADIPTASE"/>
</dbReference>
<keyword evidence="7" id="KW-0645">Protease</keyword>
<evidence type="ECO:0000256" key="12">
    <source>
        <dbReference type="NCBIfam" id="TIGR02414"/>
    </source>
</evidence>
<dbReference type="InterPro" id="IPR037144">
    <property type="entry name" value="Peptidase_M1_pepN_C_sf"/>
</dbReference>
<feature type="domain" description="Aminopeptidase N-like N-terminal" evidence="16">
    <location>
        <begin position="25"/>
        <end position="195"/>
    </location>
</feature>
<evidence type="ECO:0000256" key="4">
    <source>
        <dbReference type="ARBA" id="ARBA00012564"/>
    </source>
</evidence>
<comment type="similarity">
    <text evidence="3">Belongs to the peptidase M1 family.</text>
</comment>
<evidence type="ECO:0000259" key="13">
    <source>
        <dbReference type="Pfam" id="PF01433"/>
    </source>
</evidence>
<dbReference type="SUPFAM" id="SSF63737">
    <property type="entry name" value="Leukotriene A4 hydrolase N-terminal domain"/>
    <property type="match status" value="1"/>
</dbReference>
<evidence type="ECO:0000256" key="5">
    <source>
        <dbReference type="ARBA" id="ARBA00015611"/>
    </source>
</evidence>
<dbReference type="KEGG" id="hdn:Hden_1141"/>
<reference evidence="18" key="1">
    <citation type="journal article" date="2011" name="J. Bacteriol.">
        <title>Genome sequences of eight morphologically diverse alphaproteobacteria.</title>
        <authorList>
            <consortium name="US DOE Joint Genome Institute"/>
            <person name="Brown P.J."/>
            <person name="Kysela D.T."/>
            <person name="Buechlein A."/>
            <person name="Hemmerich C."/>
            <person name="Brun Y.V."/>
        </authorList>
    </citation>
    <scope>NUCLEOTIDE SEQUENCE [LARGE SCALE GENOMIC DNA]</scope>
    <source>
        <strain evidence="18">ATCC 51888 / DSM 1869 / NCIB 11706 / TK 0415</strain>
    </source>
</reference>
<evidence type="ECO:0000256" key="8">
    <source>
        <dbReference type="ARBA" id="ARBA00022723"/>
    </source>
</evidence>
<evidence type="ECO:0000259" key="16">
    <source>
        <dbReference type="Pfam" id="PF17900"/>
    </source>
</evidence>
<evidence type="ECO:0000256" key="2">
    <source>
        <dbReference type="ARBA" id="ARBA00001947"/>
    </source>
</evidence>
<dbReference type="InterPro" id="IPR045357">
    <property type="entry name" value="Aminopeptidase_N-like_N"/>
</dbReference>
<comment type="cofactor">
    <cofactor evidence="2">
        <name>Zn(2+)</name>
        <dbReference type="ChEBI" id="CHEBI:29105"/>
    </cofactor>
</comment>
<dbReference type="EC" id="3.4.11.2" evidence="4 12"/>
<sequence length="885" mass="99521">MKSEHPKPVLLADYRAPEYLIDTVNLDIALDPTKTRVVSKLSIRRNPQSKSTAKAPLRLDGELLHLESISLNGKKLRRPAYAIDDTGLTIASPPKEPFTLEVTTVVNPEKNTALQGIYLSRGVYCSQCEAQGFRRITYFLDRPDVLARYTVRLEADVATAPVLLANGNPVARATLPGRKRHYAVWHDPHPKPSYLFAIVGGDLALLDSTFTTKSGRKVDLGIYVEHGKEARAHWAMDSLKRSMRWDETRFGREYDLDVFNIVAVSDFNMGAMENKGLNIFNDRLILASAETATDTTYESIESVVAHEYFHNWTGNRITCRDWFQLCLKEGLTVYRDQEFSAESRSRTVQRITDVRQLRALQFPEDQGPLSHPVRPDTYIEINNFYTATVYEKGAEVVRMIETILGREKFRAGMDLYFERHDGQAVTIEDFVACFADVSDLDFSQFMRWYTQSGTPELVCDLTFDRRKKAAELTVHQTLKPSHGKAKKQPQFVPLAIALLGENGNEMDFTVEEGKEIRPGVLAITDRTTKFRFGNVTSRPVPSLLRNFSAPVNVTIALSDDDLAFTMHHDSDLFNRWQASNKYAARSILTLLDAKRPKPLVASKAAKFAAALEHALRNPDLDDAYKAELLKLPSVADVSREKSVRVDHAAIFEAHRAFSGAVAEKLADTLDDVYARTSNGRKFSPDAKSAGRRALRNAALSLMTMRGMDEDYTRLETHYRKSSNMTDAAHALVLIAGVDAPARESVIQHFFERWKDDHLVIDTWFSAQAQSPRAETLDDVKALCTHPLFKITTPNKVRALIGAFAMGNPLQFNRADGAGYDFLAEKVLAIDALNPQVASRMLGAFRSYRSLEPKRKNRAKAALKRVADATHLSRDCREIVSRMLED</sequence>
<dbReference type="InterPro" id="IPR038438">
    <property type="entry name" value="PepN_Ig-like_sf"/>
</dbReference>
<dbReference type="AlphaFoldDB" id="D8JVR6"/>
<evidence type="ECO:0000256" key="11">
    <source>
        <dbReference type="ARBA" id="ARBA00023049"/>
    </source>
</evidence>
<dbReference type="GO" id="GO:0016285">
    <property type="term" value="F:alanyl aminopeptidase activity"/>
    <property type="evidence" value="ECO:0007669"/>
    <property type="project" value="UniProtKB-EC"/>
</dbReference>
<dbReference type="FunFam" id="3.30.2010.30:FF:000002">
    <property type="entry name" value="Putative aminopeptidase N"/>
    <property type="match status" value="1"/>
</dbReference>
<dbReference type="InterPro" id="IPR027268">
    <property type="entry name" value="Peptidase_M4/M1_CTD_sf"/>
</dbReference>
<feature type="domain" description="Peptidase M1 membrane alanine aminopeptidase" evidence="13">
    <location>
        <begin position="234"/>
        <end position="448"/>
    </location>
</feature>
<dbReference type="eggNOG" id="COG0308">
    <property type="taxonomic scope" value="Bacteria"/>
</dbReference>
<name>D8JVR6_HYPDA</name>
<organism evidence="17 18">
    <name type="scientific">Hyphomicrobium denitrificans (strain ATCC 51888 / DSM 1869 / NCIMB 11706 / TK 0415)</name>
    <dbReference type="NCBI Taxonomy" id="582899"/>
    <lineage>
        <taxon>Bacteria</taxon>
        <taxon>Pseudomonadati</taxon>
        <taxon>Pseudomonadota</taxon>
        <taxon>Alphaproteobacteria</taxon>
        <taxon>Hyphomicrobiales</taxon>
        <taxon>Hyphomicrobiaceae</taxon>
        <taxon>Hyphomicrobium</taxon>
    </lineage>
</organism>
<dbReference type="Gene3D" id="1.25.50.10">
    <property type="entry name" value="Peptidase M1, alanyl aminopeptidase, C-terminal domain"/>
    <property type="match status" value="1"/>
</dbReference>
<dbReference type="PANTHER" id="PTHR46322:SF1">
    <property type="entry name" value="PUROMYCIN-SENSITIVE AMINOPEPTIDASE"/>
    <property type="match status" value="1"/>
</dbReference>
<keyword evidence="6 17" id="KW-0031">Aminopeptidase</keyword>
<dbReference type="MEROPS" id="M01.005"/>
<evidence type="ECO:0000256" key="7">
    <source>
        <dbReference type="ARBA" id="ARBA00022670"/>
    </source>
</evidence>
<keyword evidence="8" id="KW-0479">Metal-binding</keyword>
<dbReference type="GO" id="GO:0006508">
    <property type="term" value="P:proteolysis"/>
    <property type="evidence" value="ECO:0007669"/>
    <property type="project" value="UniProtKB-UniRule"/>
</dbReference>